<dbReference type="InterPro" id="IPR050789">
    <property type="entry name" value="Diverse_Enzym_Activities"/>
</dbReference>
<evidence type="ECO:0000256" key="1">
    <source>
        <dbReference type="SAM" id="SignalP"/>
    </source>
</evidence>
<name>A0A1M7ZCQ6_9BACT</name>
<dbReference type="Proteomes" id="UP000184609">
    <property type="component" value="Unassembled WGS sequence"/>
</dbReference>
<dbReference type="EMBL" id="FRXN01000003">
    <property type="protein sequence ID" value="SHO62695.1"/>
    <property type="molecule type" value="Genomic_DNA"/>
</dbReference>
<keyword evidence="1" id="KW-0732">Signal</keyword>
<dbReference type="OrthoDB" id="1185352at2"/>
<keyword evidence="4" id="KW-1185">Reference proteome</keyword>
<reference evidence="4" key="1">
    <citation type="submission" date="2016-12" db="EMBL/GenBank/DDBJ databases">
        <authorList>
            <person name="Varghese N."/>
            <person name="Submissions S."/>
        </authorList>
    </citation>
    <scope>NUCLEOTIDE SEQUENCE [LARGE SCALE GENOMIC DNA]</scope>
    <source>
        <strain evidence="4">DSM 25035</strain>
    </source>
</reference>
<gene>
    <name evidence="3" type="ORF">SAMN04488108_2249</name>
</gene>
<evidence type="ECO:0000259" key="2">
    <source>
        <dbReference type="Pfam" id="PF00144"/>
    </source>
</evidence>
<dbReference type="SUPFAM" id="SSF56601">
    <property type="entry name" value="beta-lactamase/transpeptidase-like"/>
    <property type="match status" value="1"/>
</dbReference>
<evidence type="ECO:0000313" key="3">
    <source>
        <dbReference type="EMBL" id="SHO62695.1"/>
    </source>
</evidence>
<accession>A0A1M7ZCQ6</accession>
<organism evidence="3 4">
    <name type="scientific">Algoriphagus zhangzhouensis</name>
    <dbReference type="NCBI Taxonomy" id="1073327"/>
    <lineage>
        <taxon>Bacteria</taxon>
        <taxon>Pseudomonadati</taxon>
        <taxon>Bacteroidota</taxon>
        <taxon>Cytophagia</taxon>
        <taxon>Cytophagales</taxon>
        <taxon>Cyclobacteriaceae</taxon>
        <taxon>Algoriphagus</taxon>
    </lineage>
</organism>
<dbReference type="PANTHER" id="PTHR43283">
    <property type="entry name" value="BETA-LACTAMASE-RELATED"/>
    <property type="match status" value="1"/>
</dbReference>
<evidence type="ECO:0000313" key="4">
    <source>
        <dbReference type="Proteomes" id="UP000184609"/>
    </source>
</evidence>
<feature type="signal peptide" evidence="1">
    <location>
        <begin position="1"/>
        <end position="25"/>
    </location>
</feature>
<feature type="domain" description="Beta-lactamase-related" evidence="2">
    <location>
        <begin position="74"/>
        <end position="340"/>
    </location>
</feature>
<dbReference type="PANTHER" id="PTHR43283:SF7">
    <property type="entry name" value="BETA-LACTAMASE-RELATED DOMAIN-CONTAINING PROTEIN"/>
    <property type="match status" value="1"/>
</dbReference>
<feature type="chain" id="PRO_5013156149" evidence="1">
    <location>
        <begin position="26"/>
        <end position="367"/>
    </location>
</feature>
<protein>
    <submittedName>
        <fullName evidence="3">CubicO group peptidase, beta-lactamase class C family</fullName>
    </submittedName>
</protein>
<proteinExistence type="predicted"/>
<dbReference type="InterPro" id="IPR012338">
    <property type="entry name" value="Beta-lactam/transpept-like"/>
</dbReference>
<dbReference type="Pfam" id="PF00144">
    <property type="entry name" value="Beta-lactamase"/>
    <property type="match status" value="1"/>
</dbReference>
<dbReference type="Gene3D" id="3.40.710.10">
    <property type="entry name" value="DD-peptidase/beta-lactamase superfamily"/>
    <property type="match status" value="1"/>
</dbReference>
<dbReference type="AlphaFoldDB" id="A0A1M7ZCQ6"/>
<dbReference type="STRING" id="1073327.SAMN04488108_2249"/>
<dbReference type="InterPro" id="IPR001466">
    <property type="entry name" value="Beta-lactam-related"/>
</dbReference>
<dbReference type="RefSeq" id="WP_073571907.1">
    <property type="nucleotide sequence ID" value="NZ_FRXN01000003.1"/>
</dbReference>
<sequence length="367" mass="41152">MNKAASFLKALIFIGAFFSSFHLSAQGSSSGNSIYFPPNDSQEWEKMSQSEAGFDQQKMGEFLSWLSETDTRGFLILKDGKIVVEEYWGGKLTGLGPMDPESFWYWASAGKTLTAAMIGIAENEKLLKIKDKTQKYLGNGWTSMSAKEEKKIRIVHHLTMTTGIDNDVMNLDDTSPSSFKFLTKPGTRWSYHNGTYTVLEKLLEKASGETYQSYFKSRIGDKIGMKGFWQKAGQNNVFYSSPRSMARFGILLLSKGRWNGEQIWEGSFFDQMVKSSQNLNPSYGYLTWLNGQKSFMLPGVEKSLSGSLIQNGPIDMYQAMGKNGQFLMVVPSENLVVVRMGGASDSTTIPFLLIRQMWDKLAPVIQP</sequence>